<feature type="domain" description="SH3" evidence="6">
    <location>
        <begin position="4"/>
        <end position="76"/>
    </location>
</feature>
<reference evidence="7 8" key="1">
    <citation type="journal article" date="2017" name="Curr. Biol.">
        <title>Genome architecture and evolution of a unichromosomal asexual nematode.</title>
        <authorList>
            <person name="Fradin H."/>
            <person name="Zegar C."/>
            <person name="Gutwein M."/>
            <person name="Lucas J."/>
            <person name="Kovtun M."/>
            <person name="Corcoran D."/>
            <person name="Baugh L.R."/>
            <person name="Kiontke K."/>
            <person name="Gunsalus K."/>
            <person name="Fitch D.H."/>
            <person name="Piano F."/>
        </authorList>
    </citation>
    <scope>NUCLEOTIDE SEQUENCE [LARGE SCALE GENOMIC DNA]</scope>
    <source>
        <strain evidence="7">PF1309</strain>
    </source>
</reference>
<dbReference type="GO" id="GO:0007264">
    <property type="term" value="P:small GTPase-mediated signal transduction"/>
    <property type="evidence" value="ECO:0007669"/>
    <property type="project" value="InterPro"/>
</dbReference>
<evidence type="ECO:0000256" key="3">
    <source>
        <dbReference type="ARBA" id="ARBA00022490"/>
    </source>
</evidence>
<dbReference type="InterPro" id="IPR001452">
    <property type="entry name" value="SH3_domain"/>
</dbReference>
<evidence type="ECO:0000256" key="5">
    <source>
        <dbReference type="PROSITE-ProRule" id="PRU00192"/>
    </source>
</evidence>
<evidence type="ECO:0000313" key="7">
    <source>
        <dbReference type="EMBL" id="PAV78937.1"/>
    </source>
</evidence>
<dbReference type="Pfam" id="PF23554">
    <property type="entry name" value="TPR_DOCK"/>
    <property type="match status" value="1"/>
</dbReference>
<dbReference type="Gene3D" id="1.20.1270.350">
    <property type="entry name" value="Dedicator of cytokinesis N-terminal subdomain"/>
    <property type="match status" value="1"/>
</dbReference>
<dbReference type="PROSITE" id="PS50002">
    <property type="entry name" value="SH3"/>
    <property type="match status" value="1"/>
</dbReference>
<dbReference type="Pfam" id="PF16172">
    <property type="entry name" value="DOCK_N"/>
    <property type="match status" value="1"/>
</dbReference>
<keyword evidence="3" id="KW-0963">Cytoplasm</keyword>
<proteinExistence type="predicted"/>
<protein>
    <recommendedName>
        <fullName evidence="6">SH3 domain-containing protein</fullName>
    </recommendedName>
</protein>
<organism evidence="7 8">
    <name type="scientific">Diploscapter pachys</name>
    <dbReference type="NCBI Taxonomy" id="2018661"/>
    <lineage>
        <taxon>Eukaryota</taxon>
        <taxon>Metazoa</taxon>
        <taxon>Ecdysozoa</taxon>
        <taxon>Nematoda</taxon>
        <taxon>Chromadorea</taxon>
        <taxon>Rhabditida</taxon>
        <taxon>Rhabditina</taxon>
        <taxon>Rhabditomorpha</taxon>
        <taxon>Rhabditoidea</taxon>
        <taxon>Rhabditidae</taxon>
        <taxon>Diploscapter</taxon>
    </lineage>
</organism>
<dbReference type="STRING" id="2018661.A0A2A2KYJ3"/>
<evidence type="ECO:0000256" key="4">
    <source>
        <dbReference type="ARBA" id="ARBA00022553"/>
    </source>
</evidence>
<dbReference type="GO" id="GO:0031267">
    <property type="term" value="F:small GTPase binding"/>
    <property type="evidence" value="ECO:0007669"/>
    <property type="project" value="TreeGrafter"/>
</dbReference>
<dbReference type="SUPFAM" id="SSF50044">
    <property type="entry name" value="SH3-domain"/>
    <property type="match status" value="1"/>
</dbReference>
<keyword evidence="2 5" id="KW-0728">SH3 domain</keyword>
<sequence>MKETKQRRAIAQCNFEPSTSHQNQLIERQFPLSFLNFSIGDRLQIISTNDDWAFGSCEASAKEGLFPLNAVQLIDESGADTEKTEDDSSSREAKLLVKEIDYAIHRWWKRLKSIYSKQAEVYYMQDILDYMDDLLSVRKKIIVGGIPSDELNSLRLTVAFRIDKGNMQMGLEVTIRRSNGQPYLPDSISLLQCYEEHVLSQKKVIAEIKDKSTDRVPEVFSLLVTIKSIQLLTKFNCHIGMALYDLDAKQFFTDDFVFQWKGSEPTNKEVNFKALFSCFSKSDQSRRIALVTRVYQIAPVESSTTSLKRSLETTPSSHYCKQEYAFDLLEVSAVFSRPEISNDGRERVIFLNRDQDFATVLKTFLQSGKMPKYSGTSEDVRFLISTQLVEGSAHDIRLKKPHFYNSKNPPVTLARFDQLQFVGELRNELHLVLSGCELTGKERNIEARLCVVESNGYPLKDGPIALAYAHILRDASLIADGEHELLVYKTESTHFDDENISYMELLKEIATNGMKPHANGFTLSEKSSINIATRACSTILTQNNHLRNILQWRKNASTLQSSLQALSVPVGETKVDMMRFMHPLLDSLFEVWEDKDSLLLPAFDVIVAVLRITDEQAFAEYLPILDTYIQRFPYETAAFKLLQCLNHYIESAVQNNNEKTRNSLKEMGSIFRLIMQSMKCSRTFNTDPTFTALFSAQLGSVLRSLVSLMSESRERMNVQNTALRHMPTIIDPIYKSHSLDVDRLCNFILDVLGNFGENIVARERLSFISQLIGTELFAVGFLFISK</sequence>
<dbReference type="OrthoDB" id="18896at2759"/>
<evidence type="ECO:0000313" key="8">
    <source>
        <dbReference type="Proteomes" id="UP000218231"/>
    </source>
</evidence>
<dbReference type="GO" id="GO:0005085">
    <property type="term" value="F:guanyl-nucleotide exchange factor activity"/>
    <property type="evidence" value="ECO:0007669"/>
    <property type="project" value="InterPro"/>
</dbReference>
<evidence type="ECO:0000256" key="1">
    <source>
        <dbReference type="ARBA" id="ARBA00004496"/>
    </source>
</evidence>
<dbReference type="GO" id="GO:0007520">
    <property type="term" value="P:myoblast fusion"/>
    <property type="evidence" value="ECO:0007669"/>
    <property type="project" value="TreeGrafter"/>
</dbReference>
<gene>
    <name evidence="7" type="ORF">WR25_21931</name>
</gene>
<accession>A0A2A2KYJ3</accession>
<dbReference type="SMART" id="SM00326">
    <property type="entry name" value="SH3"/>
    <property type="match status" value="1"/>
</dbReference>
<dbReference type="Proteomes" id="UP000218231">
    <property type="component" value="Unassembled WGS sequence"/>
</dbReference>
<dbReference type="Gene3D" id="2.30.30.40">
    <property type="entry name" value="SH3 Domains"/>
    <property type="match status" value="1"/>
</dbReference>
<evidence type="ECO:0000256" key="2">
    <source>
        <dbReference type="ARBA" id="ARBA00022443"/>
    </source>
</evidence>
<comment type="subcellular location">
    <subcellularLocation>
        <location evidence="1">Cytoplasm</location>
    </subcellularLocation>
</comment>
<dbReference type="InterPro" id="IPR036028">
    <property type="entry name" value="SH3-like_dom_sf"/>
</dbReference>
<dbReference type="InterPro" id="IPR032376">
    <property type="entry name" value="DOCK_N"/>
</dbReference>
<dbReference type="InterPro" id="IPR027007">
    <property type="entry name" value="C2_DOCK-type_domain"/>
</dbReference>
<dbReference type="AlphaFoldDB" id="A0A2A2KYJ3"/>
<dbReference type="GO" id="GO:0005886">
    <property type="term" value="C:plasma membrane"/>
    <property type="evidence" value="ECO:0007669"/>
    <property type="project" value="TreeGrafter"/>
</dbReference>
<dbReference type="PANTHER" id="PTHR45653">
    <property type="entry name" value="DEDICATOR OF CYTOKINESIS"/>
    <property type="match status" value="1"/>
</dbReference>
<dbReference type="Pfam" id="PF14429">
    <property type="entry name" value="DOCK-C2"/>
    <property type="match status" value="1"/>
</dbReference>
<dbReference type="Gene3D" id="2.60.40.150">
    <property type="entry name" value="C2 domain"/>
    <property type="match status" value="1"/>
</dbReference>
<comment type="caution">
    <text evidence="7">The sequence shown here is derived from an EMBL/GenBank/DDBJ whole genome shotgun (WGS) entry which is preliminary data.</text>
</comment>
<dbReference type="PANTHER" id="PTHR45653:SF10">
    <property type="entry name" value="MYOBLAST CITY, ISOFORM B"/>
    <property type="match status" value="1"/>
</dbReference>
<keyword evidence="4" id="KW-0597">Phosphoprotein</keyword>
<dbReference type="InterPro" id="IPR042455">
    <property type="entry name" value="DOCK_N_sub1"/>
</dbReference>
<dbReference type="EMBL" id="LIAE01007493">
    <property type="protein sequence ID" value="PAV78937.1"/>
    <property type="molecule type" value="Genomic_DNA"/>
</dbReference>
<keyword evidence="8" id="KW-1185">Reference proteome</keyword>
<dbReference type="GO" id="GO:0016477">
    <property type="term" value="P:cell migration"/>
    <property type="evidence" value="ECO:0007669"/>
    <property type="project" value="TreeGrafter"/>
</dbReference>
<dbReference type="InterPro" id="IPR016024">
    <property type="entry name" value="ARM-type_fold"/>
</dbReference>
<dbReference type="GO" id="GO:0005737">
    <property type="term" value="C:cytoplasm"/>
    <property type="evidence" value="ECO:0007669"/>
    <property type="project" value="UniProtKB-SubCell"/>
</dbReference>
<dbReference type="SUPFAM" id="SSF48371">
    <property type="entry name" value="ARM repeat"/>
    <property type="match status" value="1"/>
</dbReference>
<name>A0A2A2KYJ3_9BILA</name>
<dbReference type="InterPro" id="IPR026791">
    <property type="entry name" value="DOCK"/>
</dbReference>
<evidence type="ECO:0000259" key="6">
    <source>
        <dbReference type="PROSITE" id="PS50002"/>
    </source>
</evidence>
<dbReference type="InterPro" id="IPR056372">
    <property type="entry name" value="TPR_DOCK"/>
</dbReference>
<dbReference type="InterPro" id="IPR035892">
    <property type="entry name" value="C2_domain_sf"/>
</dbReference>